<proteinExistence type="predicted"/>
<feature type="transmembrane region" description="Helical" evidence="1">
    <location>
        <begin position="18"/>
        <end position="40"/>
    </location>
</feature>
<evidence type="ECO:0000313" key="3">
    <source>
        <dbReference type="Proteomes" id="UP000199615"/>
    </source>
</evidence>
<protein>
    <submittedName>
        <fullName evidence="2">Uncharacterized protein</fullName>
    </submittedName>
</protein>
<keyword evidence="1" id="KW-1133">Transmembrane helix</keyword>
<evidence type="ECO:0000313" key="2">
    <source>
        <dbReference type="EMBL" id="SEO74991.1"/>
    </source>
</evidence>
<dbReference type="AlphaFoldDB" id="A0A1H8S8K0"/>
<keyword evidence="1" id="KW-0472">Membrane</keyword>
<dbReference type="Proteomes" id="UP000199615">
    <property type="component" value="Unassembled WGS sequence"/>
</dbReference>
<gene>
    <name evidence="2" type="ORF">SAMN05444123_104344</name>
</gene>
<sequence length="43" mass="4999">MTDPQPSHRPDTPFPKHWLYYIAIKIALLAGATALVLKLYNFW</sequence>
<organism evidence="2 3">
    <name type="scientific">Rhodopseudomonas pseudopalustris</name>
    <dbReference type="NCBI Taxonomy" id="1513892"/>
    <lineage>
        <taxon>Bacteria</taxon>
        <taxon>Pseudomonadati</taxon>
        <taxon>Pseudomonadota</taxon>
        <taxon>Alphaproteobacteria</taxon>
        <taxon>Hyphomicrobiales</taxon>
        <taxon>Nitrobacteraceae</taxon>
        <taxon>Rhodopseudomonas</taxon>
    </lineage>
</organism>
<reference evidence="3" key="1">
    <citation type="submission" date="2016-10" db="EMBL/GenBank/DDBJ databases">
        <authorList>
            <person name="Varghese N."/>
            <person name="Submissions S."/>
        </authorList>
    </citation>
    <scope>NUCLEOTIDE SEQUENCE [LARGE SCALE GENOMIC DNA]</scope>
    <source>
        <strain evidence="3">DSM 123</strain>
    </source>
</reference>
<keyword evidence="1" id="KW-0812">Transmembrane</keyword>
<accession>A0A1H8S8K0</accession>
<dbReference type="RefSeq" id="WP_011442253.1">
    <property type="nucleotide sequence ID" value="NZ_FODT01000004.1"/>
</dbReference>
<name>A0A1H8S8K0_9BRAD</name>
<dbReference type="EMBL" id="FODT01000004">
    <property type="protein sequence ID" value="SEO74991.1"/>
    <property type="molecule type" value="Genomic_DNA"/>
</dbReference>
<keyword evidence="3" id="KW-1185">Reference proteome</keyword>
<evidence type="ECO:0000256" key="1">
    <source>
        <dbReference type="SAM" id="Phobius"/>
    </source>
</evidence>